<reference evidence="3" key="2">
    <citation type="submission" date="2025-08" db="UniProtKB">
        <authorList>
            <consortium name="RefSeq"/>
        </authorList>
    </citation>
    <scope>IDENTIFICATION</scope>
    <source>
        <strain evidence="3">S238N-H82</strain>
        <tissue evidence="3">Testes</tissue>
    </source>
</reference>
<evidence type="ECO:0000256" key="1">
    <source>
        <dbReference type="SAM" id="MobiDB-lite"/>
    </source>
</evidence>
<gene>
    <name evidence="3" type="primary">LOC118428900</name>
</gene>
<proteinExistence type="predicted"/>
<dbReference type="OrthoDB" id="9977454at2759"/>
<keyword evidence="2" id="KW-1185">Reference proteome</keyword>
<protein>
    <submittedName>
        <fullName evidence="3">Uncharacterized protein LOC118428900</fullName>
    </submittedName>
</protein>
<feature type="compositionally biased region" description="Basic and acidic residues" evidence="1">
    <location>
        <begin position="171"/>
        <end position="180"/>
    </location>
</feature>
<organism evidence="2 3">
    <name type="scientific">Branchiostoma floridae</name>
    <name type="common">Florida lancelet</name>
    <name type="synonym">Amphioxus</name>
    <dbReference type="NCBI Taxonomy" id="7739"/>
    <lineage>
        <taxon>Eukaryota</taxon>
        <taxon>Metazoa</taxon>
        <taxon>Chordata</taxon>
        <taxon>Cephalochordata</taxon>
        <taxon>Leptocardii</taxon>
        <taxon>Amphioxiformes</taxon>
        <taxon>Branchiostomatidae</taxon>
        <taxon>Branchiostoma</taxon>
    </lineage>
</organism>
<accession>A0A9J7M627</accession>
<dbReference type="Proteomes" id="UP000001554">
    <property type="component" value="Chromosome 13"/>
</dbReference>
<dbReference type="KEGG" id="bfo:118428900"/>
<reference evidence="2" key="1">
    <citation type="journal article" date="2020" name="Nat. Ecol. Evol.">
        <title>Deeply conserved synteny resolves early events in vertebrate evolution.</title>
        <authorList>
            <person name="Simakov O."/>
            <person name="Marletaz F."/>
            <person name="Yue J.X."/>
            <person name="O'Connell B."/>
            <person name="Jenkins J."/>
            <person name="Brandt A."/>
            <person name="Calef R."/>
            <person name="Tung C.H."/>
            <person name="Huang T.K."/>
            <person name="Schmutz J."/>
            <person name="Satoh N."/>
            <person name="Yu J.K."/>
            <person name="Putnam N.H."/>
            <person name="Green R.E."/>
            <person name="Rokhsar D.S."/>
        </authorList>
    </citation>
    <scope>NUCLEOTIDE SEQUENCE [LARGE SCALE GENOMIC DNA]</scope>
    <source>
        <strain evidence="2">S238N-H82</strain>
    </source>
</reference>
<sequence>MFSTMASRPFYMEGPLRSWVDDRNIWREEYDHEWLDSFFSGWNRTSKLGSTQTRIPGINSFWSVTPPTCSPVFPACHTSQVHGHNDVRETNTKHEDYTKSWIQYLEEEEQLPNLMNVNFTKPTMPHIADVNNNQSLNINKIRNVPITLKAAKMVENEAKHVESGKSASKNELMDDSEKKSSAKKAGKSTMKVMWTSAGEGKEGLAPIWSVQSPTVKMTGTVVERNTKKEDYAHDWDDAEVIATQCGLSEVNDKAREELEREWRQDLLYCYPWETEGALYRDVIHVELNQKTDKMGRPVLRRKHSFGS</sequence>
<dbReference type="AlphaFoldDB" id="A0A9J7M627"/>
<evidence type="ECO:0000313" key="2">
    <source>
        <dbReference type="Proteomes" id="UP000001554"/>
    </source>
</evidence>
<feature type="region of interest" description="Disordered" evidence="1">
    <location>
        <begin position="159"/>
        <end position="190"/>
    </location>
</feature>
<dbReference type="GeneID" id="118428900"/>
<dbReference type="OMA" id="YPWETEG"/>
<evidence type="ECO:0000313" key="3">
    <source>
        <dbReference type="RefSeq" id="XP_035695073.1"/>
    </source>
</evidence>
<name>A0A9J7M627_BRAFL</name>
<dbReference type="RefSeq" id="XP_035695073.1">
    <property type="nucleotide sequence ID" value="XM_035839180.1"/>
</dbReference>